<gene>
    <name evidence="9" type="ORF">UX86_C0010G0012</name>
</gene>
<keyword evidence="5 7" id="KW-1133">Transmembrane helix</keyword>
<evidence type="ECO:0000256" key="2">
    <source>
        <dbReference type="ARBA" id="ARBA00007400"/>
    </source>
</evidence>
<feature type="transmembrane region" description="Helical" evidence="7">
    <location>
        <begin position="317"/>
        <end position="334"/>
    </location>
</feature>
<feature type="transmembrane region" description="Helical" evidence="7">
    <location>
        <begin position="158"/>
        <end position="176"/>
    </location>
</feature>
<comment type="similarity">
    <text evidence="2">Belongs to the acyltransferase 3 family.</text>
</comment>
<dbReference type="EMBL" id="LCNU01000010">
    <property type="protein sequence ID" value="KKU64282.1"/>
    <property type="molecule type" value="Genomic_DNA"/>
</dbReference>
<comment type="caution">
    <text evidence="9">The sequence shown here is derived from an EMBL/GenBank/DDBJ whole genome shotgun (WGS) entry which is preliminary data.</text>
</comment>
<evidence type="ECO:0000259" key="8">
    <source>
        <dbReference type="Pfam" id="PF01757"/>
    </source>
</evidence>
<reference evidence="9 10" key="1">
    <citation type="journal article" date="2015" name="Nature">
        <title>rRNA introns, odd ribosomes, and small enigmatic genomes across a large radiation of phyla.</title>
        <authorList>
            <person name="Brown C.T."/>
            <person name="Hug L.A."/>
            <person name="Thomas B.C."/>
            <person name="Sharon I."/>
            <person name="Castelle C.J."/>
            <person name="Singh A."/>
            <person name="Wilkins M.J."/>
            <person name="Williams K.H."/>
            <person name="Banfield J.F."/>
        </authorList>
    </citation>
    <scope>NUCLEOTIDE SEQUENCE [LARGE SCALE GENOMIC DNA]</scope>
</reference>
<feature type="transmembrane region" description="Helical" evidence="7">
    <location>
        <begin position="20"/>
        <end position="39"/>
    </location>
</feature>
<protein>
    <submittedName>
        <fullName evidence="9">Conserved membrane protein</fullName>
    </submittedName>
</protein>
<dbReference type="PANTHER" id="PTHR40074">
    <property type="entry name" value="O-ACETYLTRANSFERASE WECH"/>
    <property type="match status" value="1"/>
</dbReference>
<dbReference type="Proteomes" id="UP000034502">
    <property type="component" value="Unassembled WGS sequence"/>
</dbReference>
<accession>A0A0G1S4G0</accession>
<feature type="transmembrane region" description="Helical" evidence="7">
    <location>
        <begin position="182"/>
        <end position="204"/>
    </location>
</feature>
<evidence type="ECO:0000313" key="9">
    <source>
        <dbReference type="EMBL" id="KKU64282.1"/>
    </source>
</evidence>
<dbReference type="Pfam" id="PF01757">
    <property type="entry name" value="Acyl_transf_3"/>
    <property type="match status" value="1"/>
</dbReference>
<feature type="domain" description="Acyltransferase 3" evidence="8">
    <location>
        <begin position="16"/>
        <end position="334"/>
    </location>
</feature>
<evidence type="ECO:0000256" key="1">
    <source>
        <dbReference type="ARBA" id="ARBA00004651"/>
    </source>
</evidence>
<dbReference type="GO" id="GO:0005886">
    <property type="term" value="C:plasma membrane"/>
    <property type="evidence" value="ECO:0007669"/>
    <property type="project" value="UniProtKB-SubCell"/>
</dbReference>
<dbReference type="AlphaFoldDB" id="A0A0G1S4G0"/>
<dbReference type="GO" id="GO:0009246">
    <property type="term" value="P:enterobacterial common antigen biosynthetic process"/>
    <property type="evidence" value="ECO:0007669"/>
    <property type="project" value="TreeGrafter"/>
</dbReference>
<feature type="transmembrane region" description="Helical" evidence="7">
    <location>
        <begin position="51"/>
        <end position="74"/>
    </location>
</feature>
<name>A0A0G1S4G0_9BACT</name>
<evidence type="ECO:0000256" key="4">
    <source>
        <dbReference type="ARBA" id="ARBA00022692"/>
    </source>
</evidence>
<feature type="transmembrane region" description="Helical" evidence="7">
    <location>
        <begin position="95"/>
        <end position="111"/>
    </location>
</feature>
<organism evidence="9 10">
    <name type="scientific">Candidatus Amesbacteria bacterium GW2011_GWC1_47_15</name>
    <dbReference type="NCBI Taxonomy" id="1618364"/>
    <lineage>
        <taxon>Bacteria</taxon>
        <taxon>Candidatus Amesiibacteriota</taxon>
    </lineage>
</organism>
<evidence type="ECO:0000313" key="10">
    <source>
        <dbReference type="Proteomes" id="UP000034502"/>
    </source>
</evidence>
<feature type="transmembrane region" description="Helical" evidence="7">
    <location>
        <begin position="131"/>
        <end position="151"/>
    </location>
</feature>
<evidence type="ECO:0000256" key="5">
    <source>
        <dbReference type="ARBA" id="ARBA00022989"/>
    </source>
</evidence>
<proteinExistence type="inferred from homology"/>
<keyword evidence="4 7" id="KW-0812">Transmembrane</keyword>
<dbReference type="InterPro" id="IPR002656">
    <property type="entry name" value="Acyl_transf_3_dom"/>
</dbReference>
<feature type="transmembrane region" description="Helical" evidence="7">
    <location>
        <begin position="253"/>
        <end position="271"/>
    </location>
</feature>
<dbReference type="GO" id="GO:0016413">
    <property type="term" value="F:O-acetyltransferase activity"/>
    <property type="evidence" value="ECO:0007669"/>
    <property type="project" value="TreeGrafter"/>
</dbReference>
<keyword evidence="3" id="KW-1003">Cell membrane</keyword>
<feature type="transmembrane region" description="Helical" evidence="7">
    <location>
        <begin position="216"/>
        <end position="233"/>
    </location>
</feature>
<keyword evidence="6 7" id="KW-0472">Membrane</keyword>
<evidence type="ECO:0000256" key="6">
    <source>
        <dbReference type="ARBA" id="ARBA00023136"/>
    </source>
</evidence>
<sequence>MWYNSAVRATKKNHNGAIDAIRIAAILGVIMIHTTTRILETSRFDVQNYQLTLFLNQAARFAVPVFFMISGYVLQLSYKPSAGYFEYLKKRLNRIFVPYVLWSAIYYLFVYKQHNFSFPTALMTGAASYQLYFLPALLVCYLIFPVLYKYFKKLTENTTLSGLGAAQFGLLYYNYFVKPLPIFYPAGVALLNIFVFILGMGAAGNEDRLQEAVRRNKNILMICVLFLAGYIFIEGKSRYLQSGNYLAFYSSWRPSVLVYSIIAAWLMYYFFQKHQIFASLIKTMSGLSFLVFFIHVAVLETVWSGAGDLIFRYMPNFGFFALTAGFSYFTAFALHKIKPLAKFTG</sequence>
<dbReference type="STRING" id="1618364.UX86_C0010G0012"/>
<evidence type="ECO:0000256" key="3">
    <source>
        <dbReference type="ARBA" id="ARBA00022475"/>
    </source>
</evidence>
<dbReference type="PANTHER" id="PTHR40074:SF2">
    <property type="entry name" value="O-ACETYLTRANSFERASE WECH"/>
    <property type="match status" value="1"/>
</dbReference>
<feature type="transmembrane region" description="Helical" evidence="7">
    <location>
        <begin position="283"/>
        <end position="305"/>
    </location>
</feature>
<evidence type="ECO:0000256" key="7">
    <source>
        <dbReference type="SAM" id="Phobius"/>
    </source>
</evidence>
<comment type="subcellular location">
    <subcellularLocation>
        <location evidence="1">Cell membrane</location>
        <topology evidence="1">Multi-pass membrane protein</topology>
    </subcellularLocation>
</comment>